<dbReference type="STRING" id="1798553.A3H70_00010"/>
<organism evidence="1 2">
    <name type="scientific">Candidatus Komeilibacteria bacterium RIFCSPLOWO2_02_FULL_48_11</name>
    <dbReference type="NCBI Taxonomy" id="1798553"/>
    <lineage>
        <taxon>Bacteria</taxon>
        <taxon>Candidatus Komeiliibacteriota</taxon>
    </lineage>
</organism>
<accession>A0A1G2BS68</accession>
<name>A0A1G2BS68_9BACT</name>
<reference evidence="1 2" key="1">
    <citation type="journal article" date="2016" name="Nat. Commun.">
        <title>Thousands of microbial genomes shed light on interconnected biogeochemical processes in an aquifer system.</title>
        <authorList>
            <person name="Anantharaman K."/>
            <person name="Brown C.T."/>
            <person name="Hug L.A."/>
            <person name="Sharon I."/>
            <person name="Castelle C.J."/>
            <person name="Probst A.J."/>
            <person name="Thomas B.C."/>
            <person name="Singh A."/>
            <person name="Wilkins M.J."/>
            <person name="Karaoz U."/>
            <person name="Brodie E.L."/>
            <person name="Williams K.H."/>
            <person name="Hubbard S.S."/>
            <person name="Banfield J.F."/>
        </authorList>
    </citation>
    <scope>NUCLEOTIDE SEQUENCE [LARGE SCALE GENOMIC DNA]</scope>
</reference>
<sequence length="88" mass="10338">MKTPQWIKKLGGHAGELYVAAELSKCGNVAYLKFLLHFITQKLQICKKTKTKKKENTIRRFRQRAFTLGLETWYARQYPKLARFCDVS</sequence>
<dbReference type="Proteomes" id="UP000178109">
    <property type="component" value="Unassembled WGS sequence"/>
</dbReference>
<dbReference type="EMBL" id="MHKO01000047">
    <property type="protein sequence ID" value="OGY91399.1"/>
    <property type="molecule type" value="Genomic_DNA"/>
</dbReference>
<proteinExistence type="predicted"/>
<gene>
    <name evidence="1" type="ORF">A3H70_00010</name>
</gene>
<evidence type="ECO:0000313" key="2">
    <source>
        <dbReference type="Proteomes" id="UP000178109"/>
    </source>
</evidence>
<evidence type="ECO:0000313" key="1">
    <source>
        <dbReference type="EMBL" id="OGY91399.1"/>
    </source>
</evidence>
<comment type="caution">
    <text evidence="1">The sequence shown here is derived from an EMBL/GenBank/DDBJ whole genome shotgun (WGS) entry which is preliminary data.</text>
</comment>
<dbReference type="AlphaFoldDB" id="A0A1G2BS68"/>
<protein>
    <submittedName>
        <fullName evidence="1">Uncharacterized protein</fullName>
    </submittedName>
</protein>